<sequence length="462" mass="52642">MARQDVKERHGTKDISLPTGCRWMPELRMQWRKHNKGMYKDGHERADVQLHLHAKYLPKWYAYEPRMRHWDFETGEESVPYGPWPRDYEAPPRPRPVVAWFHDESTFAQHDRRQSQWVHEDASPLPLPKGEGASTMVADFVSADYGWLRGKSEGDATRLLLKVGKNRDGYFQNENVLEHVHKAMDILKRDYPEEDHLFIFDNAPTHTKRAPGELSALKMPKGIPKAGTNWGVEVPMRDDEGGIVHAANGKPRKTKIRMRDAKFADGTAQPLYFPEGHPRAGIFKGMAVILEERGFAFAHDLRAQCGKNFKCLNLLAGTQGVPACCCRRLLYNQPDFAGVRSLLENECEARGFDTLFLPKFHPELNPIEQCWGRAKLKYRVNPPTPTEAEVEGNVIAALDSVTLSLIRKYCVRSQRFTDAYHKGLSTEIAVWAGKKYHGHRVVPNTVLNMFDEAHGIVAATKK</sequence>
<name>A0A165BVB0_EXIGL</name>
<evidence type="ECO:0000313" key="2">
    <source>
        <dbReference type="Proteomes" id="UP000077266"/>
    </source>
</evidence>
<proteinExistence type="predicted"/>
<gene>
    <name evidence="1" type="ORF">EXIGLDRAFT_686149</name>
</gene>
<accession>A0A165BVB0</accession>
<dbReference type="GO" id="GO:0003676">
    <property type="term" value="F:nucleic acid binding"/>
    <property type="evidence" value="ECO:0007669"/>
    <property type="project" value="InterPro"/>
</dbReference>
<dbReference type="AlphaFoldDB" id="A0A165BVB0"/>
<evidence type="ECO:0000313" key="1">
    <source>
        <dbReference type="EMBL" id="KZV81302.1"/>
    </source>
</evidence>
<evidence type="ECO:0008006" key="3">
    <source>
        <dbReference type="Google" id="ProtNLM"/>
    </source>
</evidence>
<dbReference type="Proteomes" id="UP000077266">
    <property type="component" value="Unassembled WGS sequence"/>
</dbReference>
<dbReference type="EMBL" id="KV426401">
    <property type="protein sequence ID" value="KZV81302.1"/>
    <property type="molecule type" value="Genomic_DNA"/>
</dbReference>
<protein>
    <recommendedName>
        <fullName evidence="3">Tc1-like transposase DDE domain-containing protein</fullName>
    </recommendedName>
</protein>
<dbReference type="PANTHER" id="PTHR35871">
    <property type="entry name" value="EXPRESSED PROTEIN"/>
    <property type="match status" value="1"/>
</dbReference>
<dbReference type="Gene3D" id="3.30.420.10">
    <property type="entry name" value="Ribonuclease H-like superfamily/Ribonuclease H"/>
    <property type="match status" value="1"/>
</dbReference>
<keyword evidence="2" id="KW-1185">Reference proteome</keyword>
<dbReference type="PANTHER" id="PTHR35871:SF1">
    <property type="entry name" value="CXC1-LIKE CYSTEINE CLUSTER ASSOCIATED WITH KDZ TRANSPOSASES DOMAIN-CONTAINING PROTEIN"/>
    <property type="match status" value="1"/>
</dbReference>
<dbReference type="InterPro" id="IPR036397">
    <property type="entry name" value="RNaseH_sf"/>
</dbReference>
<reference evidence="1 2" key="1">
    <citation type="journal article" date="2016" name="Mol. Biol. Evol.">
        <title>Comparative Genomics of Early-Diverging Mushroom-Forming Fungi Provides Insights into the Origins of Lignocellulose Decay Capabilities.</title>
        <authorList>
            <person name="Nagy L.G."/>
            <person name="Riley R."/>
            <person name="Tritt A."/>
            <person name="Adam C."/>
            <person name="Daum C."/>
            <person name="Floudas D."/>
            <person name="Sun H."/>
            <person name="Yadav J.S."/>
            <person name="Pangilinan J."/>
            <person name="Larsson K.H."/>
            <person name="Matsuura K."/>
            <person name="Barry K."/>
            <person name="Labutti K."/>
            <person name="Kuo R."/>
            <person name="Ohm R.A."/>
            <person name="Bhattacharya S.S."/>
            <person name="Shirouzu T."/>
            <person name="Yoshinaga Y."/>
            <person name="Martin F.M."/>
            <person name="Grigoriev I.V."/>
            <person name="Hibbett D.S."/>
        </authorList>
    </citation>
    <scope>NUCLEOTIDE SEQUENCE [LARGE SCALE GENOMIC DNA]</scope>
    <source>
        <strain evidence="1 2">HHB12029</strain>
    </source>
</reference>
<organism evidence="1 2">
    <name type="scientific">Exidia glandulosa HHB12029</name>
    <dbReference type="NCBI Taxonomy" id="1314781"/>
    <lineage>
        <taxon>Eukaryota</taxon>
        <taxon>Fungi</taxon>
        <taxon>Dikarya</taxon>
        <taxon>Basidiomycota</taxon>
        <taxon>Agaricomycotina</taxon>
        <taxon>Agaricomycetes</taxon>
        <taxon>Auriculariales</taxon>
        <taxon>Exidiaceae</taxon>
        <taxon>Exidia</taxon>
    </lineage>
</organism>
<dbReference type="InParanoid" id="A0A165BVB0"/>
<dbReference type="OrthoDB" id="6511194at2759"/>